<accession>A0AAW1WB43</accession>
<evidence type="ECO:0000256" key="1">
    <source>
        <dbReference type="SAM" id="MobiDB-lite"/>
    </source>
</evidence>
<feature type="region of interest" description="Disordered" evidence="1">
    <location>
        <begin position="1"/>
        <end position="68"/>
    </location>
</feature>
<evidence type="ECO:0000256" key="2">
    <source>
        <dbReference type="SAM" id="Phobius"/>
    </source>
</evidence>
<feature type="transmembrane region" description="Helical" evidence="2">
    <location>
        <begin position="73"/>
        <end position="92"/>
    </location>
</feature>
<keyword evidence="4" id="KW-1185">Reference proteome</keyword>
<protein>
    <submittedName>
        <fullName evidence="3">Uncharacterized protein</fullName>
    </submittedName>
</protein>
<reference evidence="3 4" key="1">
    <citation type="journal article" date="2023" name="G3 (Bethesda)">
        <title>A chromosome-length genome assembly and annotation of blackberry (Rubus argutus, cv. 'Hillquist').</title>
        <authorList>
            <person name="Bruna T."/>
            <person name="Aryal R."/>
            <person name="Dudchenko O."/>
            <person name="Sargent D.J."/>
            <person name="Mead D."/>
            <person name="Buti M."/>
            <person name="Cavallini A."/>
            <person name="Hytonen T."/>
            <person name="Andres J."/>
            <person name="Pham M."/>
            <person name="Weisz D."/>
            <person name="Mascagni F."/>
            <person name="Usai G."/>
            <person name="Natali L."/>
            <person name="Bassil N."/>
            <person name="Fernandez G.E."/>
            <person name="Lomsadze A."/>
            <person name="Armour M."/>
            <person name="Olukolu B."/>
            <person name="Poorten T."/>
            <person name="Britton C."/>
            <person name="Davik J."/>
            <person name="Ashrafi H."/>
            <person name="Aiden E.L."/>
            <person name="Borodovsky M."/>
            <person name="Worthington M."/>
        </authorList>
    </citation>
    <scope>NUCLEOTIDE SEQUENCE [LARGE SCALE GENOMIC DNA]</scope>
    <source>
        <strain evidence="3">PI 553951</strain>
    </source>
</reference>
<evidence type="ECO:0000313" key="3">
    <source>
        <dbReference type="EMBL" id="KAK9921303.1"/>
    </source>
</evidence>
<dbReference type="PANTHER" id="PTHR37741">
    <property type="entry name" value="TRANSMEMBRANE PROTEIN"/>
    <property type="match status" value="1"/>
</dbReference>
<name>A0AAW1WB43_RUBAR</name>
<keyword evidence="2" id="KW-1133">Transmembrane helix</keyword>
<dbReference type="Proteomes" id="UP001457282">
    <property type="component" value="Unassembled WGS sequence"/>
</dbReference>
<feature type="compositionally biased region" description="Basic and acidic residues" evidence="1">
    <location>
        <begin position="1"/>
        <end position="10"/>
    </location>
</feature>
<organism evidence="3 4">
    <name type="scientific">Rubus argutus</name>
    <name type="common">Southern blackberry</name>
    <dbReference type="NCBI Taxonomy" id="59490"/>
    <lineage>
        <taxon>Eukaryota</taxon>
        <taxon>Viridiplantae</taxon>
        <taxon>Streptophyta</taxon>
        <taxon>Embryophyta</taxon>
        <taxon>Tracheophyta</taxon>
        <taxon>Spermatophyta</taxon>
        <taxon>Magnoliopsida</taxon>
        <taxon>eudicotyledons</taxon>
        <taxon>Gunneridae</taxon>
        <taxon>Pentapetalae</taxon>
        <taxon>rosids</taxon>
        <taxon>fabids</taxon>
        <taxon>Rosales</taxon>
        <taxon>Rosaceae</taxon>
        <taxon>Rosoideae</taxon>
        <taxon>Rosoideae incertae sedis</taxon>
        <taxon>Rubus</taxon>
    </lineage>
</organism>
<evidence type="ECO:0000313" key="4">
    <source>
        <dbReference type="Proteomes" id="UP001457282"/>
    </source>
</evidence>
<keyword evidence="2" id="KW-0472">Membrane</keyword>
<dbReference type="PANTHER" id="PTHR37741:SF1">
    <property type="entry name" value="TRANSMEMBRANE PROTEIN"/>
    <property type="match status" value="1"/>
</dbReference>
<sequence>MASPKLKEAASKFPEGDADAELNPGKNKSVEVDPTASEVATSLQIKQRAEAEDKKKKEKEKKEKRDSVQTLKTTIIISGVIVALVGAIFALTKKLREK</sequence>
<keyword evidence="2" id="KW-0812">Transmembrane</keyword>
<dbReference type="EMBL" id="JBEDUW010000006">
    <property type="protein sequence ID" value="KAK9921303.1"/>
    <property type="molecule type" value="Genomic_DNA"/>
</dbReference>
<dbReference type="AlphaFoldDB" id="A0AAW1WB43"/>
<gene>
    <name evidence="3" type="ORF">M0R45_029820</name>
</gene>
<feature type="compositionally biased region" description="Basic and acidic residues" evidence="1">
    <location>
        <begin position="47"/>
        <end position="67"/>
    </location>
</feature>
<proteinExistence type="predicted"/>
<comment type="caution">
    <text evidence="3">The sequence shown here is derived from an EMBL/GenBank/DDBJ whole genome shotgun (WGS) entry which is preliminary data.</text>
</comment>